<accession>A0A420Y900</accession>
<dbReference type="EMBL" id="QVQW01000032">
    <property type="protein sequence ID" value="RKU44351.1"/>
    <property type="molecule type" value="Genomic_DNA"/>
</dbReference>
<keyword evidence="3" id="KW-0479">Metal-binding</keyword>
<dbReference type="InterPro" id="IPR003154">
    <property type="entry name" value="S1/P1nuclease"/>
</dbReference>
<evidence type="ECO:0000256" key="7">
    <source>
        <dbReference type="ARBA" id="ARBA00023180"/>
    </source>
</evidence>
<dbReference type="AlphaFoldDB" id="A0A420Y900"/>
<keyword evidence="6" id="KW-1015">Disulfide bond</keyword>
<keyword evidence="9" id="KW-1185">Reference proteome</keyword>
<dbReference type="GO" id="GO:0004519">
    <property type="term" value="F:endonuclease activity"/>
    <property type="evidence" value="ECO:0007669"/>
    <property type="project" value="UniProtKB-KW"/>
</dbReference>
<keyword evidence="4" id="KW-0255">Endonuclease</keyword>
<sequence length="298" mass="32480">MKPSLTLGLTALPTALGWGGFGHITVAYVASDFVRPETTTYFQALLRNTSTSYLAGVATWADSIRYTKWGHFTGPFHFIDAHDSPPSSCNVDFERDCKSEGCVVTAIANYTTQLLDPTLPAWIRAQAAKFVIHFVGDIHQPLHTEDVAKGGNGIHVKFDGNELNLHHVWDSSIAEKLRGGVRRAPYAEAREWATELSNHIRSGKYAAYSKGWLKGMAFDEPNATALAWAREGNAVVCTHVLPEGPEAIVDQELGGEYYEAAAPVIEMAVAKAGYRLAAWLDLAVKSIAVGDTIFTDDL</sequence>
<evidence type="ECO:0000313" key="8">
    <source>
        <dbReference type="EMBL" id="RKU44351.1"/>
    </source>
</evidence>
<keyword evidence="2" id="KW-0540">Nuclease</keyword>
<evidence type="ECO:0000256" key="1">
    <source>
        <dbReference type="ARBA" id="ARBA00009547"/>
    </source>
</evidence>
<evidence type="ECO:0000256" key="6">
    <source>
        <dbReference type="ARBA" id="ARBA00023157"/>
    </source>
</evidence>
<dbReference type="GO" id="GO:0003676">
    <property type="term" value="F:nucleic acid binding"/>
    <property type="evidence" value="ECO:0007669"/>
    <property type="project" value="InterPro"/>
</dbReference>
<dbReference type="OrthoDB" id="441446at2759"/>
<organism evidence="8 9">
    <name type="scientific">Coniochaeta pulveracea</name>
    <dbReference type="NCBI Taxonomy" id="177199"/>
    <lineage>
        <taxon>Eukaryota</taxon>
        <taxon>Fungi</taxon>
        <taxon>Dikarya</taxon>
        <taxon>Ascomycota</taxon>
        <taxon>Pezizomycotina</taxon>
        <taxon>Sordariomycetes</taxon>
        <taxon>Sordariomycetidae</taxon>
        <taxon>Coniochaetales</taxon>
        <taxon>Coniochaetaceae</taxon>
        <taxon>Coniochaeta</taxon>
    </lineage>
</organism>
<dbReference type="Gene3D" id="1.10.575.10">
    <property type="entry name" value="P1 Nuclease"/>
    <property type="match status" value="1"/>
</dbReference>
<evidence type="ECO:0000256" key="2">
    <source>
        <dbReference type="ARBA" id="ARBA00022722"/>
    </source>
</evidence>
<name>A0A420Y900_9PEZI</name>
<dbReference type="Proteomes" id="UP000275385">
    <property type="component" value="Unassembled WGS sequence"/>
</dbReference>
<comment type="caution">
    <text evidence="8">The sequence shown here is derived from an EMBL/GenBank/DDBJ whole genome shotgun (WGS) entry which is preliminary data.</text>
</comment>
<dbReference type="PANTHER" id="PTHR33146:SF26">
    <property type="entry name" value="ENDONUCLEASE 4"/>
    <property type="match status" value="1"/>
</dbReference>
<keyword evidence="5" id="KW-0378">Hydrolase</keyword>
<evidence type="ECO:0000256" key="4">
    <source>
        <dbReference type="ARBA" id="ARBA00022759"/>
    </source>
</evidence>
<dbReference type="GO" id="GO:0046872">
    <property type="term" value="F:metal ion binding"/>
    <property type="evidence" value="ECO:0007669"/>
    <property type="project" value="UniProtKB-KW"/>
</dbReference>
<dbReference type="PANTHER" id="PTHR33146">
    <property type="entry name" value="ENDONUCLEASE 4"/>
    <property type="match status" value="1"/>
</dbReference>
<dbReference type="STRING" id="177199.A0A420Y900"/>
<proteinExistence type="inferred from homology"/>
<evidence type="ECO:0000256" key="5">
    <source>
        <dbReference type="ARBA" id="ARBA00022801"/>
    </source>
</evidence>
<dbReference type="InterPro" id="IPR008947">
    <property type="entry name" value="PLipase_C/P1_nuclease_dom_sf"/>
</dbReference>
<keyword evidence="7" id="KW-0325">Glycoprotein</keyword>
<dbReference type="Pfam" id="PF02265">
    <property type="entry name" value="S1-P1_nuclease"/>
    <property type="match status" value="1"/>
</dbReference>
<evidence type="ECO:0008006" key="10">
    <source>
        <dbReference type="Google" id="ProtNLM"/>
    </source>
</evidence>
<evidence type="ECO:0000313" key="9">
    <source>
        <dbReference type="Proteomes" id="UP000275385"/>
    </source>
</evidence>
<reference evidence="8 9" key="1">
    <citation type="submission" date="2018-08" db="EMBL/GenBank/DDBJ databases">
        <title>Draft genome of the lignicolous fungus Coniochaeta pulveracea.</title>
        <authorList>
            <person name="Borstlap C.J."/>
            <person name="De Witt R.N."/>
            <person name="Botha A."/>
            <person name="Volschenk H."/>
        </authorList>
    </citation>
    <scope>NUCLEOTIDE SEQUENCE [LARGE SCALE GENOMIC DNA]</scope>
    <source>
        <strain evidence="8 9">CAB683</strain>
    </source>
</reference>
<dbReference type="GO" id="GO:0016788">
    <property type="term" value="F:hydrolase activity, acting on ester bonds"/>
    <property type="evidence" value="ECO:0007669"/>
    <property type="project" value="InterPro"/>
</dbReference>
<dbReference type="CDD" id="cd11010">
    <property type="entry name" value="S1-P1_nuclease"/>
    <property type="match status" value="1"/>
</dbReference>
<protein>
    <recommendedName>
        <fullName evidence="10">Nuclease S1</fullName>
    </recommendedName>
</protein>
<evidence type="ECO:0000256" key="3">
    <source>
        <dbReference type="ARBA" id="ARBA00022723"/>
    </source>
</evidence>
<comment type="similarity">
    <text evidence="1">Belongs to the nuclease type I family.</text>
</comment>
<gene>
    <name evidence="8" type="ORF">DL546_007349</name>
</gene>
<dbReference type="SUPFAM" id="SSF48537">
    <property type="entry name" value="Phospholipase C/P1 nuclease"/>
    <property type="match status" value="1"/>
</dbReference>
<dbReference type="GO" id="GO:0006308">
    <property type="term" value="P:DNA catabolic process"/>
    <property type="evidence" value="ECO:0007669"/>
    <property type="project" value="InterPro"/>
</dbReference>